<dbReference type="InterPro" id="IPR007484">
    <property type="entry name" value="Peptidase_M28"/>
</dbReference>
<feature type="domain" description="Exportin-T C-terminal" evidence="15">
    <location>
        <begin position="513"/>
        <end position="876"/>
    </location>
</feature>
<dbReference type="InterPro" id="IPR013598">
    <property type="entry name" value="Exportin-1/Importin-b-like"/>
</dbReference>
<evidence type="ECO:0000256" key="3">
    <source>
        <dbReference type="ARBA" id="ARBA00018928"/>
    </source>
</evidence>
<dbReference type="SUPFAM" id="SSF53187">
    <property type="entry name" value="Zn-dependent exopeptidases"/>
    <property type="match status" value="1"/>
</dbReference>
<dbReference type="SUPFAM" id="SSF48371">
    <property type="entry name" value="ARM repeat"/>
    <property type="match status" value="1"/>
</dbReference>
<dbReference type="InterPro" id="IPR011989">
    <property type="entry name" value="ARM-like"/>
</dbReference>
<keyword evidence="5 9" id="KW-0963">Cytoplasm</keyword>
<reference evidence="16" key="1">
    <citation type="journal article" date="2020" name="Front. Microbiol.">
        <title>Phenotypic and Genetic Characterization of the Cheese Ripening Yeast Geotrichum candidum.</title>
        <authorList>
            <person name="Perkins V."/>
            <person name="Vignola S."/>
            <person name="Lessard M.H."/>
            <person name="Plante P.L."/>
            <person name="Corbeil J."/>
            <person name="Dugat-Bony E."/>
            <person name="Frenette M."/>
            <person name="Labrie S."/>
        </authorList>
    </citation>
    <scope>NUCLEOTIDE SEQUENCE</scope>
    <source>
        <strain evidence="16">LMA-70</strain>
    </source>
</reference>
<keyword evidence="7 9" id="KW-0694">RNA-binding</keyword>
<dbReference type="GO" id="GO:0005643">
    <property type="term" value="C:nuclear pore"/>
    <property type="evidence" value="ECO:0007669"/>
    <property type="project" value="TreeGrafter"/>
</dbReference>
<evidence type="ECO:0000256" key="5">
    <source>
        <dbReference type="ARBA" id="ARBA00022490"/>
    </source>
</evidence>
<reference evidence="16" key="2">
    <citation type="submission" date="2020-01" db="EMBL/GenBank/DDBJ databases">
        <authorList>
            <person name="Perkins V."/>
            <person name="Lessard M.-H."/>
            <person name="Dugat-Bony E."/>
            <person name="Frenette M."/>
            <person name="Labrie S."/>
        </authorList>
    </citation>
    <scope>NUCLEOTIDE SEQUENCE</scope>
    <source>
        <strain evidence="16">LMA-70</strain>
    </source>
</reference>
<feature type="domain" description="Transferrin receptor-like dimerisation" evidence="12">
    <location>
        <begin position="1528"/>
        <end position="1607"/>
    </location>
</feature>
<keyword evidence="11" id="KW-0472">Membrane</keyword>
<evidence type="ECO:0000256" key="11">
    <source>
        <dbReference type="SAM" id="Phobius"/>
    </source>
</evidence>
<evidence type="ECO:0000256" key="1">
    <source>
        <dbReference type="ARBA" id="ARBA00004496"/>
    </source>
</evidence>
<keyword evidence="4 9" id="KW-0813">Transport</keyword>
<feature type="domain" description="Peptidase M28" evidence="13">
    <location>
        <begin position="1271"/>
        <end position="1438"/>
    </location>
</feature>
<dbReference type="GO" id="GO:0071528">
    <property type="term" value="P:tRNA re-export from nucleus"/>
    <property type="evidence" value="ECO:0007669"/>
    <property type="project" value="UniProtKB-UniRule"/>
</dbReference>
<gene>
    <name evidence="16" type="ORF">DV451_002369</name>
</gene>
<evidence type="ECO:0000256" key="7">
    <source>
        <dbReference type="ARBA" id="ARBA00022884"/>
    </source>
</evidence>
<dbReference type="GO" id="GO:0000049">
    <property type="term" value="F:tRNA binding"/>
    <property type="evidence" value="ECO:0007669"/>
    <property type="project" value="UniProtKB-UniRule"/>
</dbReference>
<dbReference type="SUPFAM" id="SSF52025">
    <property type="entry name" value="PA domain"/>
    <property type="match status" value="1"/>
</dbReference>
<evidence type="ECO:0000259" key="13">
    <source>
        <dbReference type="Pfam" id="PF04389"/>
    </source>
</evidence>
<evidence type="ECO:0000313" key="17">
    <source>
        <dbReference type="Proteomes" id="UP000750522"/>
    </source>
</evidence>
<proteinExistence type="inferred from homology"/>
<evidence type="ECO:0000259" key="15">
    <source>
        <dbReference type="Pfam" id="PF19282"/>
    </source>
</evidence>
<dbReference type="Proteomes" id="UP000750522">
    <property type="component" value="Unassembled WGS sequence"/>
</dbReference>
<evidence type="ECO:0000313" key="16">
    <source>
        <dbReference type="EMBL" id="KAF5100894.1"/>
    </source>
</evidence>
<dbReference type="Pfam" id="PF08389">
    <property type="entry name" value="Xpo1"/>
    <property type="match status" value="1"/>
</dbReference>
<dbReference type="InterPro" id="IPR016024">
    <property type="entry name" value="ARM-type_fold"/>
</dbReference>
<dbReference type="Gene3D" id="3.50.30.30">
    <property type="match status" value="1"/>
</dbReference>
<evidence type="ECO:0000256" key="10">
    <source>
        <dbReference type="SAM" id="MobiDB-lite"/>
    </source>
</evidence>
<keyword evidence="11" id="KW-0812">Transmembrane</keyword>
<comment type="subcellular location">
    <subcellularLocation>
        <location evidence="1 9">Cytoplasm</location>
    </subcellularLocation>
    <subcellularLocation>
        <location evidence="9">Nucleus</location>
    </subcellularLocation>
    <text evidence="9">Shuttles between the nucleus and the cytoplasm.</text>
</comment>
<dbReference type="InterPro" id="IPR045546">
    <property type="entry name" value="Exportin-T_C"/>
</dbReference>
<comment type="caution">
    <text evidence="16">The sequence shown here is derived from an EMBL/GenBank/DDBJ whole genome shotgun (WGS) entry which is preliminary data.</text>
</comment>
<organism evidence="16 17">
    <name type="scientific">Geotrichum candidum</name>
    <name type="common">Oospora lactis</name>
    <name type="synonym">Dipodascus geotrichum</name>
    <dbReference type="NCBI Taxonomy" id="1173061"/>
    <lineage>
        <taxon>Eukaryota</taxon>
        <taxon>Fungi</taxon>
        <taxon>Dikarya</taxon>
        <taxon>Ascomycota</taxon>
        <taxon>Saccharomycotina</taxon>
        <taxon>Dipodascomycetes</taxon>
        <taxon>Dipodascales</taxon>
        <taxon>Dipodascaceae</taxon>
        <taxon>Geotrichum</taxon>
    </lineage>
</organism>
<dbReference type="Gene3D" id="1.25.10.10">
    <property type="entry name" value="Leucine-rich Repeat Variant"/>
    <property type="match status" value="2"/>
</dbReference>
<dbReference type="InterPro" id="IPR036757">
    <property type="entry name" value="TFR-like_dimer_dom_sf"/>
</dbReference>
<dbReference type="Pfam" id="PF04389">
    <property type="entry name" value="Peptidase_M28"/>
    <property type="match status" value="1"/>
</dbReference>
<sequence length="1689" mass="188579">MEDQLEQAVNIAISGTSDVSLKQQAIGYCTQVKESPDGWQVCLSLYTGSFKRSPESRFFALQVIDAALPRLSQEELQYVQSNLFTFVKTATTDTQLLGANYLKNKLAQTISFLFILSYQSTWTSFFDDFLSTLASSSSSIGNAAAVDIYLRILKVIHEEIGDNLILREPALTKRNNNIKDQIRDRDINKLTDSWIQILQNYIDSNEEIVEGVLKVIGGWVSWVDITLIINGTFVNLIYKCLQNEAVTLATCDTLIEVVSKKMKSLDKMELIRLLGLKEVISQLPADERVGKLANIVTLELVHILDGSTSIASNSSLQPEQLVQAEELLTEFFSIVTQYLGNEDVEISSQVLHAISEYLTFVRKESKQEKSKVDTTTMEKNLSDQVLNFPADSNFISPQRRLLLSSLLPKIILKMRYNDDDWEDEDFLELRGKLKLLQDQIASIDSDLYIDDIIAIVTNSFDPAAVTSWKDVELGLFELEAYSDSLKNGAINVIKGVETRPTQTLSSLFFKMIEKNLSLVKRILDPIFQDVEKSLESPVTPLTSLQIHHDLMAIGTFARGFHDYGSATSNNEDTPRPLDPWVFEQFNTATNVVTTTLERMGNFKVIRDAARFAIARLIPLLGMDILPKVTRLITCFLEQCSVEEMTDFLGFLGNLLHKFRKEEGMFVMFDMLMTPLFERFTQALNEGGASAAEGSTDAVILKRDLRRAYLQFIFNVLNNNMGAILFSDKNMSIYERVLQTVLLYASDIENGDDQAIKLAIVVLNKMLQCWGMGVVKAEDFGANREVPGFEQFTLEHVSRICFEIPTNRSFNFKDSRFRGILGDLALLQYTIYEVRRDKYIQFLSNYFQNVGVPAEYAAEYLKQLSTPNLKAFKSFFLDGLLDLEERRSLDQEMEFFEIADAQPVAPPSFTTRATIASQRFASSLNTKIITPVQRMLDPIASTFSNISVSFETFISRYGNPLIIKRLLYLFFVFLLIYIAFEMGIIPGADLTSGNGTSYDHETLKEFLEATLDAEEINHRIKYLSSMPHLAGTSGDLALAQYVEDQFLSFGIKQVSLSEHAAYATYPNTTENALGLELVSGNVKAKFGNAGGNGENQQPQPFHSLSAPGDVTGPLIYVGRGEKADYERLKAAGIDVTGAVVVIHNGGPLSPGLKVHLAELNGAVGVVTFSENREVERNCVGIPEIIPGDALTPGYSSISSKRVLDMEDIEGLAKIPAIPASWHELKPFLKTLKGLGVKNPESDNELWSGNLKDSPKARLRNFPVIKPRHPIWNVRAKLEGLEQNDLAVIFGARRDSWCYGASSSAAGTAVMLEVARAFTLMAAKLKWAPLRSLYFASWDGHDENLAGTTEWVEYNANTLRQFGVVYVNLDAAITGDKLEVKGHPMLGPLMNDVLDETRKNYTVEWPDERIMPHDKSGDHSPFISYVGTVALDVGFKQEHDEENRRDGISYGGCSDTYENLARFKDRIPALADIVARLALHLSDDPIIPLDLGAYADALDEFADDLDQYAAMQEGWDKPQNDGSPAGKDVVSFALIREATEKIRNAYSSFTLWRDGWLTLVGTSGEAPAFMHFRWAWNARLVNIDKHLLDYKGIPGRRWFKHVVFGPQLWPPATNPNENSEEKRDDGDNNSDEGASAAQPKGPSLASKKRSFLWGTFPAARDAIERRDWNGAKEAVARAGAILLIAASKLAL</sequence>
<feature type="transmembrane region" description="Helical" evidence="11">
    <location>
        <begin position="707"/>
        <end position="725"/>
    </location>
</feature>
<dbReference type="GO" id="GO:0005737">
    <property type="term" value="C:cytoplasm"/>
    <property type="evidence" value="ECO:0007669"/>
    <property type="project" value="UniProtKB-SubCell"/>
</dbReference>
<dbReference type="EMBL" id="QQZK01000042">
    <property type="protein sequence ID" value="KAF5100894.1"/>
    <property type="molecule type" value="Genomic_DNA"/>
</dbReference>
<keyword evidence="6 9" id="KW-0820">tRNA-binding</keyword>
<evidence type="ECO:0000259" key="14">
    <source>
        <dbReference type="Pfam" id="PF08389"/>
    </source>
</evidence>
<evidence type="ECO:0000256" key="4">
    <source>
        <dbReference type="ARBA" id="ARBA00022448"/>
    </source>
</evidence>
<evidence type="ECO:0000256" key="8">
    <source>
        <dbReference type="ARBA" id="ARBA00023242"/>
    </source>
</evidence>
<comment type="function">
    <text evidence="9">tRNA nucleus export receptor which facilitates tRNA translocation across the nuclear pore complex.</text>
</comment>
<evidence type="ECO:0000259" key="12">
    <source>
        <dbReference type="Pfam" id="PF04253"/>
    </source>
</evidence>
<evidence type="ECO:0000256" key="2">
    <source>
        <dbReference type="ARBA" id="ARBA00009466"/>
    </source>
</evidence>
<protein>
    <recommendedName>
        <fullName evidence="3 9">Exportin-T</fullName>
    </recommendedName>
    <alternativeName>
        <fullName evidence="9">Exportin(tRNA)</fullName>
    </alternativeName>
    <alternativeName>
        <fullName evidence="9">tRNA exportin</fullName>
    </alternativeName>
</protein>
<dbReference type="Gene3D" id="1.20.930.40">
    <property type="entry name" value="Transferrin receptor-like, dimerisation domain"/>
    <property type="match status" value="1"/>
</dbReference>
<evidence type="ECO:0000256" key="9">
    <source>
        <dbReference type="RuleBase" id="RU366037"/>
    </source>
</evidence>
<dbReference type="InterPro" id="IPR007365">
    <property type="entry name" value="TFR-like_dimer_dom"/>
</dbReference>
<dbReference type="PANTHER" id="PTHR15952">
    <property type="entry name" value="EXPORTIN-T/LOS1"/>
    <property type="match status" value="1"/>
</dbReference>
<dbReference type="GO" id="GO:0016363">
    <property type="term" value="C:nuclear matrix"/>
    <property type="evidence" value="ECO:0007669"/>
    <property type="project" value="TreeGrafter"/>
</dbReference>
<dbReference type="InterPro" id="IPR046450">
    <property type="entry name" value="PA_dom_sf"/>
</dbReference>
<dbReference type="Pfam" id="PF04253">
    <property type="entry name" value="TFR_dimer"/>
    <property type="match status" value="1"/>
</dbReference>
<keyword evidence="8 9" id="KW-0539">Nucleus</keyword>
<name>A0A9P5G5X8_GEOCN</name>
<feature type="region of interest" description="Disordered" evidence="10">
    <location>
        <begin position="1608"/>
        <end position="1643"/>
    </location>
</feature>
<feature type="domain" description="Exportin-1/Importin-beta-like" evidence="14">
    <location>
        <begin position="100"/>
        <end position="254"/>
    </location>
</feature>
<evidence type="ECO:0000256" key="6">
    <source>
        <dbReference type="ARBA" id="ARBA00022555"/>
    </source>
</evidence>
<dbReference type="InterPro" id="IPR040017">
    <property type="entry name" value="XPOT"/>
</dbReference>
<dbReference type="SUPFAM" id="SSF47672">
    <property type="entry name" value="Transferrin receptor-like dimerisation domain"/>
    <property type="match status" value="1"/>
</dbReference>
<keyword evidence="11" id="KW-1133">Transmembrane helix</keyword>
<dbReference type="Pfam" id="PF19282">
    <property type="entry name" value="Exportin-T"/>
    <property type="match status" value="1"/>
</dbReference>
<comment type="similarity">
    <text evidence="2 9">Belongs to the exportin family.</text>
</comment>
<feature type="transmembrane region" description="Helical" evidence="11">
    <location>
        <begin position="965"/>
        <end position="984"/>
    </location>
</feature>
<dbReference type="PANTHER" id="PTHR15952:SF11">
    <property type="entry name" value="EXPORTIN-T"/>
    <property type="match status" value="1"/>
</dbReference>
<dbReference type="Gene3D" id="3.40.630.10">
    <property type="entry name" value="Zn peptidases"/>
    <property type="match status" value="1"/>
</dbReference>
<dbReference type="GO" id="GO:0031267">
    <property type="term" value="F:small GTPase binding"/>
    <property type="evidence" value="ECO:0007669"/>
    <property type="project" value="InterPro"/>
</dbReference>
<accession>A0A9P5G5X8</accession>